<keyword evidence="2" id="KW-0863">Zinc-finger</keyword>
<dbReference type="PANTHER" id="PTHR24082">
    <property type="entry name" value="NUCLEAR HORMONE RECEPTOR"/>
    <property type="match status" value="1"/>
</dbReference>
<dbReference type="CDD" id="cd06916">
    <property type="entry name" value="NR_DBD_like"/>
    <property type="match status" value="1"/>
</dbReference>
<evidence type="ECO:0000256" key="1">
    <source>
        <dbReference type="ARBA" id="ARBA00022723"/>
    </source>
</evidence>
<comment type="caution">
    <text evidence="11">The sequence shown here is derived from an EMBL/GenBank/DDBJ whole genome shotgun (WGS) entry which is preliminary data.</text>
</comment>
<dbReference type="InterPro" id="IPR035500">
    <property type="entry name" value="NHR-like_dom_sf"/>
</dbReference>
<evidence type="ECO:0000256" key="5">
    <source>
        <dbReference type="ARBA" id="ARBA00023125"/>
    </source>
</evidence>
<evidence type="ECO:0000256" key="6">
    <source>
        <dbReference type="ARBA" id="ARBA00023163"/>
    </source>
</evidence>
<dbReference type="PANTHER" id="PTHR24082:SF473">
    <property type="entry name" value="ECDYSONE-INDUCED PROTEIN 75B, ISOFORM B"/>
    <property type="match status" value="1"/>
</dbReference>
<feature type="compositionally biased region" description="Basic and acidic residues" evidence="9">
    <location>
        <begin position="1"/>
        <end position="13"/>
    </location>
</feature>
<gene>
    <name evidence="11" type="primary">RvY_05585-1</name>
    <name evidence="11" type="synonym">RvY_05585.1</name>
    <name evidence="11" type="ORF">RvY_05585</name>
</gene>
<dbReference type="Pfam" id="PF00105">
    <property type="entry name" value="zf-C4"/>
    <property type="match status" value="1"/>
</dbReference>
<keyword evidence="7" id="KW-0675">Receptor</keyword>
<dbReference type="GO" id="GO:0000122">
    <property type="term" value="P:negative regulation of transcription by RNA polymerase II"/>
    <property type="evidence" value="ECO:0007669"/>
    <property type="project" value="TreeGrafter"/>
</dbReference>
<evidence type="ECO:0000256" key="8">
    <source>
        <dbReference type="ARBA" id="ARBA00023242"/>
    </source>
</evidence>
<name>A0A1D1V281_RAMVA</name>
<dbReference type="OrthoDB" id="7634782at2759"/>
<feature type="domain" description="Nuclear receptor" evidence="10">
    <location>
        <begin position="48"/>
        <end position="123"/>
    </location>
</feature>
<dbReference type="STRING" id="947166.A0A1D1V281"/>
<dbReference type="GO" id="GO:0030154">
    <property type="term" value="P:cell differentiation"/>
    <property type="evidence" value="ECO:0007669"/>
    <property type="project" value="TreeGrafter"/>
</dbReference>
<protein>
    <recommendedName>
        <fullName evidence="10">Nuclear receptor domain-containing protein</fullName>
    </recommendedName>
</protein>
<dbReference type="Gene3D" id="1.10.565.10">
    <property type="entry name" value="Retinoid X Receptor"/>
    <property type="match status" value="1"/>
</dbReference>
<evidence type="ECO:0000256" key="7">
    <source>
        <dbReference type="ARBA" id="ARBA00023170"/>
    </source>
</evidence>
<dbReference type="SMART" id="SM00399">
    <property type="entry name" value="ZnF_C4"/>
    <property type="match status" value="1"/>
</dbReference>
<dbReference type="GO" id="GO:0009755">
    <property type="term" value="P:hormone-mediated signaling pathway"/>
    <property type="evidence" value="ECO:0007669"/>
    <property type="project" value="TreeGrafter"/>
</dbReference>
<feature type="compositionally biased region" description="Low complexity" evidence="9">
    <location>
        <begin position="20"/>
        <end position="30"/>
    </location>
</feature>
<evidence type="ECO:0000313" key="11">
    <source>
        <dbReference type="EMBL" id="GAU93687.1"/>
    </source>
</evidence>
<dbReference type="GO" id="GO:0000978">
    <property type="term" value="F:RNA polymerase II cis-regulatory region sequence-specific DNA binding"/>
    <property type="evidence" value="ECO:0007669"/>
    <property type="project" value="TreeGrafter"/>
</dbReference>
<keyword evidence="12" id="KW-1185">Reference proteome</keyword>
<feature type="region of interest" description="Disordered" evidence="9">
    <location>
        <begin position="1"/>
        <end position="43"/>
    </location>
</feature>
<feature type="region of interest" description="Disordered" evidence="9">
    <location>
        <begin position="128"/>
        <end position="157"/>
    </location>
</feature>
<evidence type="ECO:0000256" key="9">
    <source>
        <dbReference type="SAM" id="MobiDB-lite"/>
    </source>
</evidence>
<dbReference type="GO" id="GO:0008270">
    <property type="term" value="F:zinc ion binding"/>
    <property type="evidence" value="ECO:0007669"/>
    <property type="project" value="UniProtKB-KW"/>
</dbReference>
<dbReference type="AlphaFoldDB" id="A0A1D1V281"/>
<evidence type="ECO:0000259" key="10">
    <source>
        <dbReference type="PROSITE" id="PS51030"/>
    </source>
</evidence>
<sequence length="549" mass="62138">MDNRDAMTSERRSPNTSGQVSPISSIPVSVIRRRRREDSPDTSFSEASYRCKVCGGNSTGVHYGARSCEGCKAFFKRGMLNKVSYKCYFGNICHISPKTRGRCKACRLNKCIKEGMKFEGMRASRVQAQNANKRNKEVPQMGAGSDNNTQDHPIGSSSAHLWSIREQPERTEYPNPNGPEQPERVIHSDVYRNAGSGTVVLSRAQSEIIKSSFAGPSEQSFRTTQSCNTIFRGYFAAPQPQRKESTHAELKYLLDFALKTKDPSPGALLHVQESSSVSTIIPHYCSILKNTSHCLQETVKSVTYALTEAYREQIELWSLFMERSQHSSTAEFATDSAETILGALRIDVVDDVRRLQNFSQLLPGFSQLSTAEQHRRISIRNLLAWFIHRSPYVKDQEVYYLAGNADRKVHYGKYWIKKLMEPEFAEFILGILQELKTLQLTLVQTYLLLAVCLFEPGFCYVENITFLKFLHSHYLDALLWTFGTDSERLSALRDVLKKCRSIDVLQVRYVASLDVSKAPVRPSNGLPYSLLVRQSSFLEDDIVLDDTLL</sequence>
<organism evidence="11 12">
    <name type="scientific">Ramazzottius varieornatus</name>
    <name type="common">Water bear</name>
    <name type="synonym">Tardigrade</name>
    <dbReference type="NCBI Taxonomy" id="947166"/>
    <lineage>
        <taxon>Eukaryota</taxon>
        <taxon>Metazoa</taxon>
        <taxon>Ecdysozoa</taxon>
        <taxon>Tardigrada</taxon>
        <taxon>Eutardigrada</taxon>
        <taxon>Parachela</taxon>
        <taxon>Hypsibioidea</taxon>
        <taxon>Ramazzottiidae</taxon>
        <taxon>Ramazzottius</taxon>
    </lineage>
</organism>
<keyword evidence="4" id="KW-0805">Transcription regulation</keyword>
<reference evidence="11 12" key="1">
    <citation type="journal article" date="2016" name="Nat. Commun.">
        <title>Extremotolerant tardigrade genome and improved radiotolerance of human cultured cells by tardigrade-unique protein.</title>
        <authorList>
            <person name="Hashimoto T."/>
            <person name="Horikawa D.D."/>
            <person name="Saito Y."/>
            <person name="Kuwahara H."/>
            <person name="Kozuka-Hata H."/>
            <person name="Shin-I T."/>
            <person name="Minakuchi Y."/>
            <person name="Ohishi K."/>
            <person name="Motoyama A."/>
            <person name="Aizu T."/>
            <person name="Enomoto A."/>
            <person name="Kondo K."/>
            <person name="Tanaka S."/>
            <person name="Hara Y."/>
            <person name="Koshikawa S."/>
            <person name="Sagara H."/>
            <person name="Miura T."/>
            <person name="Yokobori S."/>
            <person name="Miyagawa K."/>
            <person name="Suzuki Y."/>
            <person name="Kubo T."/>
            <person name="Oyama M."/>
            <person name="Kohara Y."/>
            <person name="Fujiyama A."/>
            <person name="Arakawa K."/>
            <person name="Katayama T."/>
            <person name="Toyoda A."/>
            <person name="Kunieda T."/>
        </authorList>
    </citation>
    <scope>NUCLEOTIDE SEQUENCE [LARGE SCALE GENOMIC DNA]</scope>
    <source>
        <strain evidence="11 12">YOKOZUNA-1</strain>
    </source>
</reference>
<dbReference type="InterPro" id="IPR001628">
    <property type="entry name" value="Znf_hrmn_rcpt"/>
</dbReference>
<keyword evidence="5" id="KW-0238">DNA-binding</keyword>
<keyword evidence="8" id="KW-0539">Nucleus</keyword>
<dbReference type="GO" id="GO:0004879">
    <property type="term" value="F:nuclear receptor activity"/>
    <property type="evidence" value="ECO:0007669"/>
    <property type="project" value="TreeGrafter"/>
</dbReference>
<proteinExistence type="predicted"/>
<evidence type="ECO:0000256" key="2">
    <source>
        <dbReference type="ARBA" id="ARBA00022771"/>
    </source>
</evidence>
<dbReference type="InterPro" id="IPR013088">
    <property type="entry name" value="Znf_NHR/GATA"/>
</dbReference>
<evidence type="ECO:0000256" key="4">
    <source>
        <dbReference type="ARBA" id="ARBA00023015"/>
    </source>
</evidence>
<evidence type="ECO:0000313" key="12">
    <source>
        <dbReference type="Proteomes" id="UP000186922"/>
    </source>
</evidence>
<dbReference type="PROSITE" id="PS51030">
    <property type="entry name" value="NUCLEAR_REC_DBD_2"/>
    <property type="match status" value="1"/>
</dbReference>
<keyword evidence="1" id="KW-0479">Metal-binding</keyword>
<feature type="compositionally biased region" description="Polar residues" evidence="9">
    <location>
        <begin position="145"/>
        <end position="157"/>
    </location>
</feature>
<evidence type="ECO:0000256" key="3">
    <source>
        <dbReference type="ARBA" id="ARBA00022833"/>
    </source>
</evidence>
<dbReference type="InterPro" id="IPR050234">
    <property type="entry name" value="Nuclear_hormone_rcpt_NR1"/>
</dbReference>
<accession>A0A1D1V281</accession>
<dbReference type="SUPFAM" id="SSF48508">
    <property type="entry name" value="Nuclear receptor ligand-binding domain"/>
    <property type="match status" value="1"/>
</dbReference>
<keyword evidence="6" id="KW-0804">Transcription</keyword>
<dbReference type="Proteomes" id="UP000186922">
    <property type="component" value="Unassembled WGS sequence"/>
</dbReference>
<dbReference type="SUPFAM" id="SSF57716">
    <property type="entry name" value="Glucocorticoid receptor-like (DNA-binding domain)"/>
    <property type="match status" value="1"/>
</dbReference>
<dbReference type="GO" id="GO:0045944">
    <property type="term" value="P:positive regulation of transcription by RNA polymerase II"/>
    <property type="evidence" value="ECO:0007669"/>
    <property type="project" value="TreeGrafter"/>
</dbReference>
<dbReference type="EMBL" id="BDGG01000002">
    <property type="protein sequence ID" value="GAU93687.1"/>
    <property type="molecule type" value="Genomic_DNA"/>
</dbReference>
<dbReference type="Gene3D" id="3.30.50.10">
    <property type="entry name" value="Erythroid Transcription Factor GATA-1, subunit A"/>
    <property type="match status" value="1"/>
</dbReference>
<dbReference type="PRINTS" id="PR00047">
    <property type="entry name" value="STROIDFINGER"/>
</dbReference>
<keyword evidence="3" id="KW-0862">Zinc</keyword>